<dbReference type="SUPFAM" id="SSF58104">
    <property type="entry name" value="Methyl-accepting chemotaxis protein (MCP) signaling domain"/>
    <property type="match status" value="1"/>
</dbReference>
<dbReference type="GO" id="GO:0016020">
    <property type="term" value="C:membrane"/>
    <property type="evidence" value="ECO:0007669"/>
    <property type="project" value="UniProtKB-SubCell"/>
</dbReference>
<feature type="compositionally biased region" description="Basic and acidic residues" evidence="5">
    <location>
        <begin position="587"/>
        <end position="601"/>
    </location>
</feature>
<evidence type="ECO:0000256" key="1">
    <source>
        <dbReference type="ARBA" id="ARBA00004370"/>
    </source>
</evidence>
<dbReference type="PROSITE" id="PS50111">
    <property type="entry name" value="CHEMOTAXIS_TRANSDUC_2"/>
    <property type="match status" value="1"/>
</dbReference>
<comment type="subcellular location">
    <subcellularLocation>
        <location evidence="1">Membrane</location>
    </subcellularLocation>
</comment>
<sequence length="609" mass="64283">MKIRNPLKPVFNGMSVFIKCTLLITATTLIVASVLMFQNQRIVNKAIEDGVLGLAAEITQAAGARNGGAMRFGDASGVQIALDRILEESEGRARYAIATNSSNEVIATSGVADETQMGQLATLAQASFATGAGETTGDGYFIAMPATAGAKGDSIVGAIAIIWSPDLALAEVAEAKLISYVVAGVAFLIMCTISTFLLRSMMSRPLQDVGKLIDEIAHGTYDQDPIHLERGDEIGAIARTVENLKTQLSEAREVEQQRIQAQEGQKKVVDDLTGALQRLSEGDLTETIDQPFDPEYETLRENYNLTIETLLGIIGSVVGNSEKIRGSSEEINQSSNDLSQRTESQAATLEQTAAALDELTSSVKSAASGAKEVEGIVASASTTAEQSGVVVREAVDAMAEIEKSSVQISQIISVIDDISFQTNLLALNAGVEAARAGEAGRGFAVVASEVRALAQRSSDAAQEIKQLISDSSQQVNHGVDLVGRTGEELRKIIDSVGTISTHVVGIASGAEEQSIALAEINAGVLQLDQVTQHNAAMVEESTAASQLLRNDANELALQVSVFKTGEGNDNLVSFDSAPAAPLGDTDFSAHEPDFETPEPRRAASGWEDF</sequence>
<feature type="transmembrane region" description="Helical" evidence="6">
    <location>
        <begin position="16"/>
        <end position="37"/>
    </location>
</feature>
<feature type="compositionally biased region" description="Polar residues" evidence="5">
    <location>
        <begin position="329"/>
        <end position="341"/>
    </location>
</feature>
<evidence type="ECO:0000313" key="10">
    <source>
        <dbReference type="Proteomes" id="UP000441586"/>
    </source>
</evidence>
<reference evidence="9 10" key="1">
    <citation type="submission" date="2019-12" db="EMBL/GenBank/DDBJ databases">
        <authorList>
            <person name="Zhang Y.-J."/>
        </authorList>
    </citation>
    <scope>NUCLEOTIDE SEQUENCE [LARGE SCALE GENOMIC DNA]</scope>
    <source>
        <strain evidence="9 10">H18S-6</strain>
    </source>
</reference>
<feature type="transmembrane region" description="Helical" evidence="6">
    <location>
        <begin position="177"/>
        <end position="198"/>
    </location>
</feature>
<dbReference type="InterPro" id="IPR004089">
    <property type="entry name" value="MCPsignal_dom"/>
</dbReference>
<dbReference type="EMBL" id="WSFO01000010">
    <property type="protein sequence ID" value="KAE9628332.1"/>
    <property type="molecule type" value="Genomic_DNA"/>
</dbReference>
<evidence type="ECO:0000259" key="7">
    <source>
        <dbReference type="PROSITE" id="PS50111"/>
    </source>
</evidence>
<dbReference type="SMART" id="SM00304">
    <property type="entry name" value="HAMP"/>
    <property type="match status" value="2"/>
</dbReference>
<evidence type="ECO:0000313" key="9">
    <source>
        <dbReference type="EMBL" id="KAE9628332.1"/>
    </source>
</evidence>
<dbReference type="PANTHER" id="PTHR43531:SF11">
    <property type="entry name" value="METHYL-ACCEPTING CHEMOTAXIS PROTEIN 3"/>
    <property type="match status" value="1"/>
</dbReference>
<dbReference type="PANTHER" id="PTHR43531">
    <property type="entry name" value="PROTEIN ICFG"/>
    <property type="match status" value="1"/>
</dbReference>
<feature type="region of interest" description="Disordered" evidence="5">
    <location>
        <begin position="581"/>
        <end position="609"/>
    </location>
</feature>
<dbReference type="GO" id="GO:0007165">
    <property type="term" value="P:signal transduction"/>
    <property type="evidence" value="ECO:0007669"/>
    <property type="project" value="UniProtKB-KW"/>
</dbReference>
<evidence type="ECO:0000256" key="4">
    <source>
        <dbReference type="PROSITE-ProRule" id="PRU00284"/>
    </source>
</evidence>
<gene>
    <name evidence="9" type="ORF">GP644_17035</name>
</gene>
<dbReference type="Gene3D" id="6.10.340.10">
    <property type="match status" value="1"/>
</dbReference>
<dbReference type="CDD" id="cd11386">
    <property type="entry name" value="MCP_signal"/>
    <property type="match status" value="1"/>
</dbReference>
<evidence type="ECO:0000259" key="8">
    <source>
        <dbReference type="PROSITE" id="PS50885"/>
    </source>
</evidence>
<dbReference type="AlphaFoldDB" id="A0A6A4RFW5"/>
<accession>A0A6A4RFW5</accession>
<dbReference type="PRINTS" id="PR00260">
    <property type="entry name" value="CHEMTRNSDUCR"/>
</dbReference>
<keyword evidence="6" id="KW-1133">Transmembrane helix</keyword>
<dbReference type="GO" id="GO:0006935">
    <property type="term" value="P:chemotaxis"/>
    <property type="evidence" value="ECO:0007669"/>
    <property type="project" value="UniProtKB-KW"/>
</dbReference>
<protein>
    <submittedName>
        <fullName evidence="9">HAMP domain-containing protein</fullName>
    </submittedName>
</protein>
<dbReference type="Proteomes" id="UP000441586">
    <property type="component" value="Unassembled WGS sequence"/>
</dbReference>
<evidence type="ECO:0000256" key="5">
    <source>
        <dbReference type="SAM" id="MobiDB-lite"/>
    </source>
</evidence>
<comment type="similarity">
    <text evidence="3">Belongs to the methyl-accepting chemotaxis (MCP) protein family.</text>
</comment>
<proteinExistence type="inferred from homology"/>
<comment type="caution">
    <text evidence="9">The sequence shown here is derived from an EMBL/GenBank/DDBJ whole genome shotgun (WGS) entry which is preliminary data.</text>
</comment>
<dbReference type="RefSeq" id="WP_158980555.1">
    <property type="nucleotide sequence ID" value="NZ_WSFO01000010.1"/>
</dbReference>
<keyword evidence="2" id="KW-0145">Chemotaxis</keyword>
<dbReference type="SUPFAM" id="SSF158472">
    <property type="entry name" value="HAMP domain-like"/>
    <property type="match status" value="1"/>
</dbReference>
<evidence type="ECO:0000256" key="6">
    <source>
        <dbReference type="SAM" id="Phobius"/>
    </source>
</evidence>
<dbReference type="Pfam" id="PF00015">
    <property type="entry name" value="MCPsignal"/>
    <property type="match status" value="1"/>
</dbReference>
<keyword evidence="6" id="KW-0812">Transmembrane</keyword>
<feature type="domain" description="HAMP" evidence="8">
    <location>
        <begin position="200"/>
        <end position="253"/>
    </location>
</feature>
<dbReference type="CDD" id="cd06225">
    <property type="entry name" value="HAMP"/>
    <property type="match status" value="1"/>
</dbReference>
<keyword evidence="6" id="KW-0472">Membrane</keyword>
<evidence type="ECO:0000256" key="2">
    <source>
        <dbReference type="ARBA" id="ARBA00022500"/>
    </source>
</evidence>
<dbReference type="PROSITE" id="PS50885">
    <property type="entry name" value="HAMP"/>
    <property type="match status" value="2"/>
</dbReference>
<dbReference type="InterPro" id="IPR003660">
    <property type="entry name" value="HAMP_dom"/>
</dbReference>
<name>A0A6A4RFW5_9RHOB</name>
<dbReference type="FunFam" id="1.10.287.950:FF:000001">
    <property type="entry name" value="Methyl-accepting chemotaxis sensory transducer"/>
    <property type="match status" value="1"/>
</dbReference>
<dbReference type="InterPro" id="IPR051310">
    <property type="entry name" value="MCP_chemotaxis"/>
</dbReference>
<dbReference type="InterPro" id="IPR004090">
    <property type="entry name" value="Chemotax_Me-accpt_rcpt"/>
</dbReference>
<feature type="domain" description="HAMP" evidence="8">
    <location>
        <begin position="263"/>
        <end position="315"/>
    </location>
</feature>
<feature type="domain" description="Methyl-accepting transducer" evidence="7">
    <location>
        <begin position="320"/>
        <end position="549"/>
    </location>
</feature>
<feature type="region of interest" description="Disordered" evidence="5">
    <location>
        <begin position="326"/>
        <end position="345"/>
    </location>
</feature>
<keyword evidence="4" id="KW-0807">Transducer</keyword>
<dbReference type="GO" id="GO:0004888">
    <property type="term" value="F:transmembrane signaling receptor activity"/>
    <property type="evidence" value="ECO:0007669"/>
    <property type="project" value="InterPro"/>
</dbReference>
<dbReference type="SMART" id="SM00283">
    <property type="entry name" value="MA"/>
    <property type="match status" value="1"/>
</dbReference>
<organism evidence="9 10">
    <name type="scientific">Parasedimentitalea maritima</name>
    <dbReference type="NCBI Taxonomy" id="2578117"/>
    <lineage>
        <taxon>Bacteria</taxon>
        <taxon>Pseudomonadati</taxon>
        <taxon>Pseudomonadota</taxon>
        <taxon>Alphaproteobacteria</taxon>
        <taxon>Rhodobacterales</taxon>
        <taxon>Paracoccaceae</taxon>
        <taxon>Parasedimentitalea</taxon>
    </lineage>
</organism>
<dbReference type="Pfam" id="PF00672">
    <property type="entry name" value="HAMP"/>
    <property type="match status" value="1"/>
</dbReference>
<dbReference type="Gene3D" id="1.10.287.950">
    <property type="entry name" value="Methyl-accepting chemotaxis protein"/>
    <property type="match status" value="1"/>
</dbReference>
<evidence type="ECO:0000256" key="3">
    <source>
        <dbReference type="ARBA" id="ARBA00029447"/>
    </source>
</evidence>